<dbReference type="Pfam" id="PF25597">
    <property type="entry name" value="SH3_retrovirus"/>
    <property type="match status" value="1"/>
</dbReference>
<dbReference type="InterPro" id="IPR012337">
    <property type="entry name" value="RNaseH-like_sf"/>
</dbReference>
<dbReference type="SUPFAM" id="SSF56672">
    <property type="entry name" value="DNA/RNA polymerases"/>
    <property type="match status" value="1"/>
</dbReference>
<keyword evidence="7" id="KW-1185">Reference proteome</keyword>
<dbReference type="Gene3D" id="3.30.420.10">
    <property type="entry name" value="Ribonuclease H-like superfamily/Ribonuclease H"/>
    <property type="match status" value="1"/>
</dbReference>
<keyword evidence="2" id="KW-0479">Metal-binding</keyword>
<evidence type="ECO:0000313" key="7">
    <source>
        <dbReference type="Proteomes" id="UP001374535"/>
    </source>
</evidence>
<evidence type="ECO:0000313" key="6">
    <source>
        <dbReference type="EMBL" id="WVZ09202.1"/>
    </source>
</evidence>
<dbReference type="SUPFAM" id="SSF53098">
    <property type="entry name" value="Ribonuclease H-like"/>
    <property type="match status" value="1"/>
</dbReference>
<proteinExistence type="predicted"/>
<dbReference type="InterPro" id="IPR054722">
    <property type="entry name" value="PolX-like_BBD"/>
</dbReference>
<dbReference type="Pfam" id="PF22936">
    <property type="entry name" value="Pol_BBD"/>
    <property type="match status" value="1"/>
</dbReference>
<keyword evidence="1" id="KW-0645">Protease</keyword>
<keyword evidence="4" id="KW-0378">Hydrolase</keyword>
<dbReference type="InterPro" id="IPR013103">
    <property type="entry name" value="RVT_2"/>
</dbReference>
<evidence type="ECO:0000256" key="4">
    <source>
        <dbReference type="ARBA" id="ARBA00022801"/>
    </source>
</evidence>
<dbReference type="InterPro" id="IPR025724">
    <property type="entry name" value="GAG-pre-integrase_dom"/>
</dbReference>
<dbReference type="Pfam" id="PF07727">
    <property type="entry name" value="RVT_2"/>
    <property type="match status" value="1"/>
</dbReference>
<dbReference type="GO" id="GO:0006508">
    <property type="term" value="P:proteolysis"/>
    <property type="evidence" value="ECO:0007669"/>
    <property type="project" value="UniProtKB-KW"/>
</dbReference>
<organism evidence="6 7">
    <name type="scientific">Vigna mungo</name>
    <name type="common">Black gram</name>
    <name type="synonym">Phaseolus mungo</name>
    <dbReference type="NCBI Taxonomy" id="3915"/>
    <lineage>
        <taxon>Eukaryota</taxon>
        <taxon>Viridiplantae</taxon>
        <taxon>Streptophyta</taxon>
        <taxon>Embryophyta</taxon>
        <taxon>Tracheophyta</taxon>
        <taxon>Spermatophyta</taxon>
        <taxon>Magnoliopsida</taxon>
        <taxon>eudicotyledons</taxon>
        <taxon>Gunneridae</taxon>
        <taxon>Pentapetalae</taxon>
        <taxon>rosids</taxon>
        <taxon>fabids</taxon>
        <taxon>Fabales</taxon>
        <taxon>Fabaceae</taxon>
        <taxon>Papilionoideae</taxon>
        <taxon>50 kb inversion clade</taxon>
        <taxon>NPAAA clade</taxon>
        <taxon>indigoferoid/millettioid clade</taxon>
        <taxon>Phaseoleae</taxon>
        <taxon>Vigna</taxon>
    </lineage>
</organism>
<dbReference type="InterPro" id="IPR043502">
    <property type="entry name" value="DNA/RNA_pol_sf"/>
</dbReference>
<gene>
    <name evidence="6" type="ORF">V8G54_013732</name>
</gene>
<dbReference type="InterPro" id="IPR057670">
    <property type="entry name" value="SH3_retrovirus"/>
</dbReference>
<dbReference type="AlphaFoldDB" id="A0AAQ3NI92"/>
<evidence type="ECO:0000256" key="2">
    <source>
        <dbReference type="ARBA" id="ARBA00022723"/>
    </source>
</evidence>
<protein>
    <recommendedName>
        <fullName evidence="5">Integrase catalytic domain-containing protein</fullName>
    </recommendedName>
</protein>
<dbReference type="EMBL" id="CP144696">
    <property type="protein sequence ID" value="WVZ09202.1"/>
    <property type="molecule type" value="Genomic_DNA"/>
</dbReference>
<evidence type="ECO:0000256" key="3">
    <source>
        <dbReference type="ARBA" id="ARBA00022750"/>
    </source>
</evidence>
<dbReference type="GO" id="GO:0003676">
    <property type="term" value="F:nucleic acid binding"/>
    <property type="evidence" value="ECO:0007669"/>
    <property type="project" value="InterPro"/>
</dbReference>
<sequence length="759" mass="87354">MTYNKSWMSNLNESKKSKIRVVENSTLKVEGIGNVKIRRKDGLHATLENVLLVPEMKYNLLSVGQLTENGYTVIMGNNAQMKVYDQGNNLIMKCTRFANRTFQVYLEVVEALQCLTSVNEDESWRWHLRFGHLNYRSLQLLSSKKLVSGLLVISQFQKGCESCLVGKQTRRSFRSQLERRSKERLEVVHSDVCGPIEPPTIAGNRYFVSFVDEFSRMTWVYLIRQKSEVLEIFKGFKKHTEKEIEKKIKLLRTDGSGEYTSRDFETFCQNNGITHERTAAYTPEHNGLAERHNRTILNMTRCMLKEKEVDRELLGEAVSTAVYVLNKCPTKRLPRSMPHATWTGKTASVKHFKIFGSLAFCHVAYQKRVKLDDKGEAMVFVGYHPTGAYKLFDPIRKRLTISRDVVVLEDESWNWKTNQTNMKKSSIMMCISLPNEEENGEIKEPMQVVDNTGTTGSINSESRPRRLVVRPSRLSDYEVYSDAGVDEEGDIIHLALIAGSEPIGVNEALTQPVWRAAMIEELRFIEKNKTWKLVDLPRNKQSIGVKWNFKTKVNPDGSVLKHKAKLVAKGFLQKEGVDFTEVFAPVASLETIRIVVAIACAYKWTLFALYVKSAFLHGFLEEEVYIKQPPGFIKEGREHQVYKLERALYRLRQAPRAWNKRIDAFFSSKGFEKCVVEHSLYVKTNNRDVVLIVCLYVDDLLVIGSSLDEMEEFKQLMKTEFDMTDLGELRYFLGMEFSMTSTGILMHQRKYIKDLLIDS</sequence>
<dbReference type="GO" id="GO:0004190">
    <property type="term" value="F:aspartic-type endopeptidase activity"/>
    <property type="evidence" value="ECO:0007669"/>
    <property type="project" value="UniProtKB-KW"/>
</dbReference>
<dbReference type="InterPro" id="IPR039537">
    <property type="entry name" value="Retrotran_Ty1/copia-like"/>
</dbReference>
<dbReference type="GO" id="GO:0046872">
    <property type="term" value="F:metal ion binding"/>
    <property type="evidence" value="ECO:0007669"/>
    <property type="project" value="UniProtKB-KW"/>
</dbReference>
<dbReference type="PROSITE" id="PS50994">
    <property type="entry name" value="INTEGRASE"/>
    <property type="match status" value="1"/>
</dbReference>
<dbReference type="InterPro" id="IPR001584">
    <property type="entry name" value="Integrase_cat-core"/>
</dbReference>
<keyword evidence="3" id="KW-0064">Aspartyl protease</keyword>
<dbReference type="PANTHER" id="PTHR42648">
    <property type="entry name" value="TRANSPOSASE, PUTATIVE-RELATED"/>
    <property type="match status" value="1"/>
</dbReference>
<feature type="domain" description="Integrase catalytic" evidence="5">
    <location>
        <begin position="179"/>
        <end position="346"/>
    </location>
</feature>
<dbReference type="InterPro" id="IPR036397">
    <property type="entry name" value="RNaseH_sf"/>
</dbReference>
<evidence type="ECO:0000256" key="1">
    <source>
        <dbReference type="ARBA" id="ARBA00022670"/>
    </source>
</evidence>
<dbReference type="Pfam" id="PF13976">
    <property type="entry name" value="gag_pre-integrs"/>
    <property type="match status" value="1"/>
</dbReference>
<dbReference type="Pfam" id="PF00665">
    <property type="entry name" value="rve"/>
    <property type="match status" value="1"/>
</dbReference>
<dbReference type="GO" id="GO:0015074">
    <property type="term" value="P:DNA integration"/>
    <property type="evidence" value="ECO:0007669"/>
    <property type="project" value="InterPro"/>
</dbReference>
<name>A0AAQ3NI92_VIGMU</name>
<reference evidence="6 7" key="1">
    <citation type="journal article" date="2023" name="Life. Sci Alliance">
        <title>Evolutionary insights into 3D genome organization and epigenetic landscape of Vigna mungo.</title>
        <authorList>
            <person name="Junaid A."/>
            <person name="Singh B."/>
            <person name="Bhatia S."/>
        </authorList>
    </citation>
    <scope>NUCLEOTIDE SEQUENCE [LARGE SCALE GENOMIC DNA]</scope>
    <source>
        <strain evidence="6">Urdbean</strain>
    </source>
</reference>
<dbReference type="PANTHER" id="PTHR42648:SF18">
    <property type="entry name" value="RETROTRANSPOSON, UNCLASSIFIED-LIKE PROTEIN"/>
    <property type="match status" value="1"/>
</dbReference>
<dbReference type="Proteomes" id="UP001374535">
    <property type="component" value="Chromosome 5"/>
</dbReference>
<evidence type="ECO:0000259" key="5">
    <source>
        <dbReference type="PROSITE" id="PS50994"/>
    </source>
</evidence>
<accession>A0AAQ3NI92</accession>